<reference evidence="2" key="2">
    <citation type="submission" date="2021-01" db="EMBL/GenBank/DDBJ databases">
        <authorList>
            <person name="Schikora-Tamarit M.A."/>
        </authorList>
    </citation>
    <scope>NUCLEOTIDE SEQUENCE</scope>
    <source>
        <strain evidence="2">CBS2887</strain>
    </source>
</reference>
<accession>A0A9P8TK77</accession>
<evidence type="ECO:0000313" key="3">
    <source>
        <dbReference type="Proteomes" id="UP000774326"/>
    </source>
</evidence>
<reference evidence="2" key="1">
    <citation type="journal article" date="2021" name="Open Biol.">
        <title>Shared evolutionary footprints suggest mitochondrial oxidative damage underlies multiple complex I losses in fungi.</title>
        <authorList>
            <person name="Schikora-Tamarit M.A."/>
            <person name="Marcet-Houben M."/>
            <person name="Nosek J."/>
            <person name="Gabaldon T."/>
        </authorList>
    </citation>
    <scope>NUCLEOTIDE SEQUENCE</scope>
    <source>
        <strain evidence="2">CBS2887</strain>
    </source>
</reference>
<dbReference type="PANTHER" id="PTHR11566:SF235">
    <property type="entry name" value="DYNAMIN-RELATED PROTEIN DNM1"/>
    <property type="match status" value="1"/>
</dbReference>
<dbReference type="EMBL" id="JAEUBG010003587">
    <property type="protein sequence ID" value="KAH3682593.1"/>
    <property type="molecule type" value="Genomic_DNA"/>
</dbReference>
<dbReference type="GO" id="GO:0005874">
    <property type="term" value="C:microtubule"/>
    <property type="evidence" value="ECO:0007669"/>
    <property type="project" value="TreeGrafter"/>
</dbReference>
<dbReference type="GO" id="GO:0008017">
    <property type="term" value="F:microtubule binding"/>
    <property type="evidence" value="ECO:0007669"/>
    <property type="project" value="TreeGrafter"/>
</dbReference>
<dbReference type="Gene3D" id="3.40.50.300">
    <property type="entry name" value="P-loop containing nucleotide triphosphate hydrolases"/>
    <property type="match status" value="1"/>
</dbReference>
<dbReference type="OrthoDB" id="5061070at2759"/>
<name>A0A9P8TK77_WICPI</name>
<evidence type="ECO:0000259" key="1">
    <source>
        <dbReference type="Pfam" id="PF01031"/>
    </source>
</evidence>
<dbReference type="InterPro" id="IPR000375">
    <property type="entry name" value="Dynamin_stalk"/>
</dbReference>
<dbReference type="InterPro" id="IPR022812">
    <property type="entry name" value="Dynamin"/>
</dbReference>
<protein>
    <recommendedName>
        <fullName evidence="1">Dynamin stalk domain-containing protein</fullName>
    </recommendedName>
</protein>
<proteinExistence type="predicted"/>
<dbReference type="GO" id="GO:0016559">
    <property type="term" value="P:peroxisome fission"/>
    <property type="evidence" value="ECO:0007669"/>
    <property type="project" value="TreeGrafter"/>
</dbReference>
<dbReference type="GO" id="GO:0003924">
    <property type="term" value="F:GTPase activity"/>
    <property type="evidence" value="ECO:0007669"/>
    <property type="project" value="TreeGrafter"/>
</dbReference>
<evidence type="ECO:0000313" key="2">
    <source>
        <dbReference type="EMBL" id="KAH3682593.1"/>
    </source>
</evidence>
<dbReference type="InterPro" id="IPR027417">
    <property type="entry name" value="P-loop_NTPase"/>
</dbReference>
<dbReference type="GO" id="GO:0000266">
    <property type="term" value="P:mitochondrial fission"/>
    <property type="evidence" value="ECO:0007669"/>
    <property type="project" value="TreeGrafter"/>
</dbReference>
<dbReference type="GO" id="GO:0006897">
    <property type="term" value="P:endocytosis"/>
    <property type="evidence" value="ECO:0007669"/>
    <property type="project" value="TreeGrafter"/>
</dbReference>
<feature type="non-terminal residue" evidence="2">
    <location>
        <position position="1"/>
    </location>
</feature>
<dbReference type="Proteomes" id="UP000774326">
    <property type="component" value="Unassembled WGS sequence"/>
</dbReference>
<dbReference type="GO" id="GO:0016020">
    <property type="term" value="C:membrane"/>
    <property type="evidence" value="ECO:0007669"/>
    <property type="project" value="TreeGrafter"/>
</dbReference>
<gene>
    <name evidence="2" type="ORF">WICPIJ_006440</name>
</gene>
<dbReference type="PANTHER" id="PTHR11566">
    <property type="entry name" value="DYNAMIN"/>
    <property type="match status" value="1"/>
</dbReference>
<dbReference type="GO" id="GO:0005739">
    <property type="term" value="C:mitochondrion"/>
    <property type="evidence" value="ECO:0007669"/>
    <property type="project" value="TreeGrafter"/>
</dbReference>
<organism evidence="2 3">
    <name type="scientific">Wickerhamomyces pijperi</name>
    <name type="common">Yeast</name>
    <name type="synonym">Pichia pijperi</name>
    <dbReference type="NCBI Taxonomy" id="599730"/>
    <lineage>
        <taxon>Eukaryota</taxon>
        <taxon>Fungi</taxon>
        <taxon>Dikarya</taxon>
        <taxon>Ascomycota</taxon>
        <taxon>Saccharomycotina</taxon>
        <taxon>Saccharomycetes</taxon>
        <taxon>Phaffomycetales</taxon>
        <taxon>Wickerhamomycetaceae</taxon>
        <taxon>Wickerhamomyces</taxon>
    </lineage>
</organism>
<dbReference type="GO" id="GO:0048312">
    <property type="term" value="P:intracellular distribution of mitochondria"/>
    <property type="evidence" value="ECO:0007669"/>
    <property type="project" value="TreeGrafter"/>
</dbReference>
<dbReference type="AlphaFoldDB" id="A0A9P8TK77"/>
<dbReference type="Pfam" id="PF01031">
    <property type="entry name" value="Dynamin_M"/>
    <property type="match status" value="1"/>
</dbReference>
<feature type="non-terminal residue" evidence="2">
    <location>
        <position position="147"/>
    </location>
</feature>
<keyword evidence="3" id="KW-1185">Reference proteome</keyword>
<comment type="caution">
    <text evidence="2">The sequence shown here is derived from an EMBL/GenBank/DDBJ whole genome shotgun (WGS) entry which is preliminary data.</text>
</comment>
<dbReference type="SUPFAM" id="SSF52540">
    <property type="entry name" value="P-loop containing nucleoside triphosphate hydrolases"/>
    <property type="match status" value="1"/>
</dbReference>
<sequence length="147" mass="16440">GKRTIGSLSKLDLMDHGTNALDILTGKVYPLRLGFIGVVNRSQQDISVNKSLEDSLKSEQDFFQNHPAYKTIASRCGTEFLAKTLNKTLMHHIRERLPDIKAKLNTLMGQTEQELASYGDLNIVSKENRGSLILTLMNKFANNFISS</sequence>
<feature type="domain" description="Dynamin stalk" evidence="1">
    <location>
        <begin position="19"/>
        <end position="146"/>
    </location>
</feature>
<dbReference type="GO" id="GO:0005777">
    <property type="term" value="C:peroxisome"/>
    <property type="evidence" value="ECO:0007669"/>
    <property type="project" value="TreeGrafter"/>
</dbReference>